<dbReference type="CDD" id="cd00093">
    <property type="entry name" value="HTH_XRE"/>
    <property type="match status" value="1"/>
</dbReference>
<dbReference type="PANTHER" id="PTHR37301:SF1">
    <property type="entry name" value="DNA-BINDING PROTEIN"/>
    <property type="match status" value="1"/>
</dbReference>
<evidence type="ECO:0000313" key="3">
    <source>
        <dbReference type="Proteomes" id="UP000441717"/>
    </source>
</evidence>
<evidence type="ECO:0000313" key="2">
    <source>
        <dbReference type="EMBL" id="MQL54003.1"/>
    </source>
</evidence>
<sequence length="79" mass="9044">MIKVTLGRIMADKHLKISHVHRDTGIARSTLTKLWYNKAEQIDLNTLDRLCKYLHCNPGDLLEYVPDEKVGDAEQPQGK</sequence>
<dbReference type="GO" id="GO:0003677">
    <property type="term" value="F:DNA binding"/>
    <property type="evidence" value="ECO:0007669"/>
    <property type="project" value="InterPro"/>
</dbReference>
<gene>
    <name evidence="2" type="ORF">GFC01_17435</name>
</gene>
<dbReference type="PANTHER" id="PTHR37301">
    <property type="entry name" value="DNA-BINDING PROTEIN-RELATED"/>
    <property type="match status" value="1"/>
</dbReference>
<dbReference type="RefSeq" id="WP_152948450.1">
    <property type="nucleotide sequence ID" value="NZ_WHYR01000099.1"/>
</dbReference>
<accession>A0A6N7IWK9</accession>
<dbReference type="SUPFAM" id="SSF47413">
    <property type="entry name" value="lambda repressor-like DNA-binding domains"/>
    <property type="match status" value="1"/>
</dbReference>
<protein>
    <submittedName>
        <fullName evidence="2">Helix-turn-helix domain-containing protein</fullName>
    </submittedName>
</protein>
<dbReference type="Gene3D" id="1.10.260.40">
    <property type="entry name" value="lambda repressor-like DNA-binding domains"/>
    <property type="match status" value="1"/>
</dbReference>
<dbReference type="OrthoDB" id="9804186at2"/>
<dbReference type="Proteomes" id="UP000441717">
    <property type="component" value="Unassembled WGS sequence"/>
</dbReference>
<dbReference type="EMBL" id="WHYR01000099">
    <property type="protein sequence ID" value="MQL54003.1"/>
    <property type="molecule type" value="Genomic_DNA"/>
</dbReference>
<keyword evidence="3" id="KW-1185">Reference proteome</keyword>
<dbReference type="AlphaFoldDB" id="A0A6N7IWK9"/>
<organism evidence="2 3">
    <name type="scientific">Desulfofundulus thermobenzoicus</name>
    <dbReference type="NCBI Taxonomy" id="29376"/>
    <lineage>
        <taxon>Bacteria</taxon>
        <taxon>Bacillati</taxon>
        <taxon>Bacillota</taxon>
        <taxon>Clostridia</taxon>
        <taxon>Eubacteriales</taxon>
        <taxon>Peptococcaceae</taxon>
        <taxon>Desulfofundulus</taxon>
    </lineage>
</organism>
<comment type="caution">
    <text evidence="2">The sequence shown here is derived from an EMBL/GenBank/DDBJ whole genome shotgun (WGS) entry which is preliminary data.</text>
</comment>
<proteinExistence type="predicted"/>
<dbReference type="InterPro" id="IPR001387">
    <property type="entry name" value="Cro/C1-type_HTH"/>
</dbReference>
<evidence type="ECO:0000259" key="1">
    <source>
        <dbReference type="Pfam" id="PF13443"/>
    </source>
</evidence>
<name>A0A6N7IWK9_9FIRM</name>
<dbReference type="InterPro" id="IPR010982">
    <property type="entry name" value="Lambda_DNA-bd_dom_sf"/>
</dbReference>
<dbReference type="Pfam" id="PF13443">
    <property type="entry name" value="HTH_26"/>
    <property type="match status" value="1"/>
</dbReference>
<feature type="domain" description="HTH cro/C1-type" evidence="1">
    <location>
        <begin position="6"/>
        <end position="67"/>
    </location>
</feature>
<reference evidence="2 3" key="1">
    <citation type="submission" date="2019-10" db="EMBL/GenBank/DDBJ databases">
        <title>Comparative genomics of sulfur disproportionating microorganisms.</title>
        <authorList>
            <person name="Ward L.M."/>
            <person name="Bertran E."/>
            <person name="Johnston D."/>
        </authorList>
    </citation>
    <scope>NUCLEOTIDE SEQUENCE [LARGE SCALE GENOMIC DNA]</scope>
    <source>
        <strain evidence="2 3">DSM 14055</strain>
    </source>
</reference>